<protein>
    <submittedName>
        <fullName evidence="12">Uncharacterized protein</fullName>
    </submittedName>
</protein>
<accession>A0A067GBM4</accession>
<feature type="compositionally biased region" description="Polar residues" evidence="9">
    <location>
        <begin position="63"/>
        <end position="80"/>
    </location>
</feature>
<evidence type="ECO:0000259" key="11">
    <source>
        <dbReference type="PROSITE" id="PS51017"/>
    </source>
</evidence>
<evidence type="ECO:0000256" key="6">
    <source>
        <dbReference type="ARBA" id="ARBA00023242"/>
    </source>
</evidence>
<comment type="similarity">
    <text evidence="2">Belongs to the CONSTANS family.</text>
</comment>
<feature type="region of interest" description="Disordered" evidence="9">
    <location>
        <begin position="61"/>
        <end position="101"/>
    </location>
</feature>
<sequence>MSSNKNVANAVGGKTARACDNCIKKRARWYCAADDAFLCQACDASVHSANPLARRHERVRLKTASNKSSGSESLSDNTHVPSWHRGFTRKARTPRKTGKPIRNVTLPLVPEVGADELSHEENEEDQLLYNCRVPTYDPFVAELCTSTANSNEAAEHNNATAKTDAHDDESTADDAVNGSESKPVRACYNGDVDSLHGFLPSDMDLAEFAADVESMLGRGLVNESFAMEELGLVDFREKDFTVKVEQQEGAVEAEGARDIEECKVFDNNNNYNNHDQIDLEREPFELNFDYDSPATCGDEDEKILKEEMETSGEGCHEDDDEAKKNNKKKRKILLSLDYEAVINTWASQGSPWTTGDRPNFDPDECWPDCMGTCGTEGHKYLQHPYGDFSGIGAHPATVDGGREARVSRYREKRRTRLFSKKIRYEVRKLNAEKRPRMKGRFVKRASFAGGPPAFPLFGKTN</sequence>
<keyword evidence="6 8" id="KW-0539">Nucleus</keyword>
<dbReference type="PaxDb" id="2711-XP_006468698.1"/>
<keyword evidence="5" id="KW-0862">Zinc</keyword>
<dbReference type="GO" id="GO:0008270">
    <property type="term" value="F:zinc ion binding"/>
    <property type="evidence" value="ECO:0007669"/>
    <property type="project" value="UniProtKB-KW"/>
</dbReference>
<evidence type="ECO:0000256" key="5">
    <source>
        <dbReference type="ARBA" id="ARBA00022833"/>
    </source>
</evidence>
<evidence type="ECO:0000256" key="8">
    <source>
        <dbReference type="PROSITE-ProRule" id="PRU00357"/>
    </source>
</evidence>
<reference evidence="12 13" key="1">
    <citation type="submission" date="2014-04" db="EMBL/GenBank/DDBJ databases">
        <authorList>
            <consortium name="International Citrus Genome Consortium"/>
            <person name="Gmitter F."/>
            <person name="Chen C."/>
            <person name="Farmerie W."/>
            <person name="Harkins T."/>
            <person name="Desany B."/>
            <person name="Mohiuddin M."/>
            <person name="Kodira C."/>
            <person name="Borodovsky M."/>
            <person name="Lomsadze A."/>
            <person name="Burns P."/>
            <person name="Jenkins J."/>
            <person name="Prochnik S."/>
            <person name="Shu S."/>
            <person name="Chapman J."/>
            <person name="Pitluck S."/>
            <person name="Schmutz J."/>
            <person name="Rokhsar D."/>
        </authorList>
    </citation>
    <scope>NUCLEOTIDE SEQUENCE</scope>
</reference>
<dbReference type="EMBL" id="KK784880">
    <property type="protein sequence ID" value="KDO76999.1"/>
    <property type="molecule type" value="Genomic_DNA"/>
</dbReference>
<dbReference type="eggNOG" id="KOG1601">
    <property type="taxonomic scope" value="Eukaryota"/>
</dbReference>
<evidence type="ECO:0000256" key="4">
    <source>
        <dbReference type="ARBA" id="ARBA00022771"/>
    </source>
</evidence>
<dbReference type="SMART" id="SM00336">
    <property type="entry name" value="BBOX"/>
    <property type="match status" value="1"/>
</dbReference>
<dbReference type="GO" id="GO:0006355">
    <property type="term" value="P:regulation of DNA-templated transcription"/>
    <property type="evidence" value="ECO:0000318"/>
    <property type="project" value="GO_Central"/>
</dbReference>
<dbReference type="CDD" id="cd19821">
    <property type="entry name" value="Bbox1_BBX-like"/>
    <property type="match status" value="1"/>
</dbReference>
<evidence type="ECO:0000256" key="2">
    <source>
        <dbReference type="ARBA" id="ARBA00010024"/>
    </source>
</evidence>
<dbReference type="KEGG" id="cit:102617814"/>
<dbReference type="PROSITE" id="PS50119">
    <property type="entry name" value="ZF_BBOX"/>
    <property type="match status" value="1"/>
</dbReference>
<evidence type="ECO:0000256" key="3">
    <source>
        <dbReference type="ARBA" id="ARBA00022723"/>
    </source>
</evidence>
<keyword evidence="13" id="KW-1185">Reference proteome</keyword>
<dbReference type="GO" id="GO:0005634">
    <property type="term" value="C:nucleus"/>
    <property type="evidence" value="ECO:0000318"/>
    <property type="project" value="GO_Central"/>
</dbReference>
<feature type="region of interest" description="Disordered" evidence="9">
    <location>
        <begin position="151"/>
        <end position="183"/>
    </location>
</feature>
<feature type="domain" description="B box-type" evidence="10">
    <location>
        <begin position="14"/>
        <end position="61"/>
    </location>
</feature>
<evidence type="ECO:0000313" key="12">
    <source>
        <dbReference type="EMBL" id="KDO76999.1"/>
    </source>
</evidence>
<feature type="compositionally biased region" description="Low complexity" evidence="9">
    <location>
        <begin position="151"/>
        <end position="161"/>
    </location>
</feature>
<name>A0A067GBM4_CITSI</name>
<dbReference type="Pfam" id="PF00643">
    <property type="entry name" value="zf-B_box"/>
    <property type="match status" value="1"/>
</dbReference>
<dbReference type="SMR" id="A0A067GBM4"/>
<evidence type="ECO:0000313" key="13">
    <source>
        <dbReference type="Proteomes" id="UP000027120"/>
    </source>
</evidence>
<dbReference type="PANTHER" id="PTHR31874:SF1">
    <property type="entry name" value="ZINC FINGER PROTEIN CONSTANS-LIKE 6"/>
    <property type="match status" value="1"/>
</dbReference>
<gene>
    <name evidence="12" type="ORF">CISIN_1g012558mg</name>
</gene>
<evidence type="ECO:0000256" key="7">
    <source>
        <dbReference type="PROSITE-ProRule" id="PRU00024"/>
    </source>
</evidence>
<evidence type="ECO:0000256" key="1">
    <source>
        <dbReference type="ARBA" id="ARBA00004123"/>
    </source>
</evidence>
<proteinExistence type="inferred from homology"/>
<dbReference type="InterPro" id="IPR010402">
    <property type="entry name" value="CCT_domain"/>
</dbReference>
<dbReference type="InterPro" id="IPR049808">
    <property type="entry name" value="CONSTANS-like_Bbox1"/>
</dbReference>
<organism evidence="12 13">
    <name type="scientific">Citrus sinensis</name>
    <name type="common">Sweet orange</name>
    <name type="synonym">Citrus aurantium var. sinensis</name>
    <dbReference type="NCBI Taxonomy" id="2711"/>
    <lineage>
        <taxon>Eukaryota</taxon>
        <taxon>Viridiplantae</taxon>
        <taxon>Streptophyta</taxon>
        <taxon>Embryophyta</taxon>
        <taxon>Tracheophyta</taxon>
        <taxon>Spermatophyta</taxon>
        <taxon>Magnoliopsida</taxon>
        <taxon>eudicotyledons</taxon>
        <taxon>Gunneridae</taxon>
        <taxon>Pentapetalae</taxon>
        <taxon>rosids</taxon>
        <taxon>malvids</taxon>
        <taxon>Sapindales</taxon>
        <taxon>Rutaceae</taxon>
        <taxon>Aurantioideae</taxon>
        <taxon>Citrus</taxon>
    </lineage>
</organism>
<keyword evidence="4 7" id="KW-0863">Zinc-finger</keyword>
<feature type="domain" description="CCT" evidence="11">
    <location>
        <begin position="402"/>
        <end position="444"/>
    </location>
</feature>
<dbReference type="PANTHER" id="PTHR31874">
    <property type="entry name" value="CCT MOTIF FAMILY PROTEIN, EXPRESSED"/>
    <property type="match status" value="1"/>
</dbReference>
<dbReference type="Pfam" id="PF06203">
    <property type="entry name" value="CCT"/>
    <property type="match status" value="1"/>
</dbReference>
<dbReference type="AlphaFoldDB" id="A0A067GBM4"/>
<dbReference type="InterPro" id="IPR052453">
    <property type="entry name" value="CONSTANS-like_ZF"/>
</dbReference>
<comment type="subcellular location">
    <subcellularLocation>
        <location evidence="1 8">Nucleus</location>
    </subcellularLocation>
</comment>
<evidence type="ECO:0000259" key="10">
    <source>
        <dbReference type="PROSITE" id="PS50119"/>
    </source>
</evidence>
<dbReference type="Proteomes" id="UP000027120">
    <property type="component" value="Unassembled WGS sequence"/>
</dbReference>
<keyword evidence="3" id="KW-0479">Metal-binding</keyword>
<evidence type="ECO:0000256" key="9">
    <source>
        <dbReference type="SAM" id="MobiDB-lite"/>
    </source>
</evidence>
<dbReference type="PROSITE" id="PS51017">
    <property type="entry name" value="CCT"/>
    <property type="match status" value="1"/>
</dbReference>
<feature type="compositionally biased region" description="Basic residues" evidence="9">
    <location>
        <begin position="86"/>
        <end position="99"/>
    </location>
</feature>
<dbReference type="InterPro" id="IPR000315">
    <property type="entry name" value="Znf_B-box"/>
</dbReference>